<evidence type="ECO:0000256" key="4">
    <source>
        <dbReference type="SAM" id="MobiDB-lite"/>
    </source>
</evidence>
<dbReference type="SUPFAM" id="SSF48008">
    <property type="entry name" value="GntR ligand-binding domain-like"/>
    <property type="match status" value="1"/>
</dbReference>
<dbReference type="InterPro" id="IPR011711">
    <property type="entry name" value="GntR_C"/>
</dbReference>
<gene>
    <name evidence="6" type="ORF">JD276_11105</name>
</gene>
<dbReference type="Proteomes" id="UP000608530">
    <property type="component" value="Unassembled WGS sequence"/>
</dbReference>
<dbReference type="SMART" id="SM00345">
    <property type="entry name" value="HTH_GNTR"/>
    <property type="match status" value="1"/>
</dbReference>
<comment type="caution">
    <text evidence="6">The sequence shown here is derived from an EMBL/GenBank/DDBJ whole genome shotgun (WGS) entry which is preliminary data.</text>
</comment>
<keyword evidence="7" id="KW-1185">Reference proteome</keyword>
<evidence type="ECO:0000259" key="5">
    <source>
        <dbReference type="PROSITE" id="PS50949"/>
    </source>
</evidence>
<dbReference type="AlphaFoldDB" id="A0A934UVU4"/>
<dbReference type="InterPro" id="IPR000524">
    <property type="entry name" value="Tscrpt_reg_HTH_GntR"/>
</dbReference>
<proteinExistence type="predicted"/>
<dbReference type="GO" id="GO:0003700">
    <property type="term" value="F:DNA-binding transcription factor activity"/>
    <property type="evidence" value="ECO:0007669"/>
    <property type="project" value="InterPro"/>
</dbReference>
<reference evidence="6" key="1">
    <citation type="submission" date="2020-12" db="EMBL/GenBank/DDBJ databases">
        <title>Leucobacter sp. CAS1, isolated from Chromium sludge.</title>
        <authorList>
            <person name="Xu Z."/>
        </authorList>
    </citation>
    <scope>NUCLEOTIDE SEQUENCE</scope>
    <source>
        <strain evidence="6">CSA1</strain>
    </source>
</reference>
<keyword evidence="2" id="KW-0238">DNA-binding</keyword>
<evidence type="ECO:0000256" key="3">
    <source>
        <dbReference type="ARBA" id="ARBA00023163"/>
    </source>
</evidence>
<sequence length="245" mass="27324">MCPEPEKPRDKTRRVYDFVMERIVEGEYRAGDSLNIGSIAEATGVSLIPTREALRRLESEGLVEFLYHRGVRVAQLEIADYRDIMQTQAVLEALAVSMSAPLLTAEELDAAREFNRRMDEAHLAGDFHGYNENSLAFHGVLSSRCPNRYLRDTLERGQLRVAAVRAAVVGYRGEIAPRLSGEHVELVDRIAAGAPASEIERLMRAHREGTLAQDTEGLQRERGRAPRREGAVPGEGADPERYRAS</sequence>
<accession>A0A934UVU4</accession>
<keyword evidence="1" id="KW-0805">Transcription regulation</keyword>
<dbReference type="InterPro" id="IPR036390">
    <property type="entry name" value="WH_DNA-bd_sf"/>
</dbReference>
<dbReference type="GO" id="GO:0003677">
    <property type="term" value="F:DNA binding"/>
    <property type="evidence" value="ECO:0007669"/>
    <property type="project" value="UniProtKB-KW"/>
</dbReference>
<dbReference type="InterPro" id="IPR008920">
    <property type="entry name" value="TF_FadR/GntR_C"/>
</dbReference>
<feature type="compositionally biased region" description="Basic and acidic residues" evidence="4">
    <location>
        <begin position="217"/>
        <end position="230"/>
    </location>
</feature>
<protein>
    <submittedName>
        <fullName evidence="6">GntR family transcriptional regulator</fullName>
    </submittedName>
</protein>
<feature type="domain" description="HTH gntR-type" evidence="5">
    <location>
        <begin position="9"/>
        <end position="76"/>
    </location>
</feature>
<dbReference type="SUPFAM" id="SSF46785">
    <property type="entry name" value="Winged helix' DNA-binding domain"/>
    <property type="match status" value="1"/>
</dbReference>
<keyword evidence="3" id="KW-0804">Transcription</keyword>
<dbReference type="InterPro" id="IPR036388">
    <property type="entry name" value="WH-like_DNA-bd_sf"/>
</dbReference>
<dbReference type="Pfam" id="PF00392">
    <property type="entry name" value="GntR"/>
    <property type="match status" value="1"/>
</dbReference>
<dbReference type="Gene3D" id="1.20.120.530">
    <property type="entry name" value="GntR ligand-binding domain-like"/>
    <property type="match status" value="1"/>
</dbReference>
<name>A0A934UVU4_9MICO</name>
<dbReference type="PANTHER" id="PTHR43537">
    <property type="entry name" value="TRANSCRIPTIONAL REGULATOR, GNTR FAMILY"/>
    <property type="match status" value="1"/>
</dbReference>
<feature type="region of interest" description="Disordered" evidence="4">
    <location>
        <begin position="208"/>
        <end position="245"/>
    </location>
</feature>
<dbReference type="EMBL" id="JAEHOH010000014">
    <property type="protein sequence ID" value="MBK0419583.1"/>
    <property type="molecule type" value="Genomic_DNA"/>
</dbReference>
<evidence type="ECO:0000313" key="7">
    <source>
        <dbReference type="Proteomes" id="UP000608530"/>
    </source>
</evidence>
<evidence type="ECO:0000313" key="6">
    <source>
        <dbReference type="EMBL" id="MBK0419583.1"/>
    </source>
</evidence>
<organism evidence="6 7">
    <name type="scientific">Leucobacter chromiisoli</name>
    <dbReference type="NCBI Taxonomy" id="2796471"/>
    <lineage>
        <taxon>Bacteria</taxon>
        <taxon>Bacillati</taxon>
        <taxon>Actinomycetota</taxon>
        <taxon>Actinomycetes</taxon>
        <taxon>Micrococcales</taxon>
        <taxon>Microbacteriaceae</taxon>
        <taxon>Leucobacter</taxon>
    </lineage>
</organism>
<dbReference type="Pfam" id="PF07729">
    <property type="entry name" value="FCD"/>
    <property type="match status" value="1"/>
</dbReference>
<dbReference type="PROSITE" id="PS50949">
    <property type="entry name" value="HTH_GNTR"/>
    <property type="match status" value="1"/>
</dbReference>
<dbReference type="SMART" id="SM00895">
    <property type="entry name" value="FCD"/>
    <property type="match status" value="1"/>
</dbReference>
<evidence type="ECO:0000256" key="1">
    <source>
        <dbReference type="ARBA" id="ARBA00023015"/>
    </source>
</evidence>
<dbReference type="PANTHER" id="PTHR43537:SF24">
    <property type="entry name" value="GLUCONATE OPERON TRANSCRIPTIONAL REPRESSOR"/>
    <property type="match status" value="1"/>
</dbReference>
<dbReference type="RefSeq" id="WP_200115725.1">
    <property type="nucleotide sequence ID" value="NZ_JAEHOH010000014.1"/>
</dbReference>
<dbReference type="Gene3D" id="1.10.10.10">
    <property type="entry name" value="Winged helix-like DNA-binding domain superfamily/Winged helix DNA-binding domain"/>
    <property type="match status" value="1"/>
</dbReference>
<evidence type="ECO:0000256" key="2">
    <source>
        <dbReference type="ARBA" id="ARBA00023125"/>
    </source>
</evidence>